<dbReference type="STRING" id="626940.BHW43_10650"/>
<dbReference type="AlphaFoldDB" id="A0A1Q6R1K8"/>
<feature type="domain" description="NfeD integral membrane" evidence="7">
    <location>
        <begin position="4"/>
        <end position="69"/>
    </location>
</feature>
<dbReference type="InterPro" id="IPR002810">
    <property type="entry name" value="NfeD-like_C"/>
</dbReference>
<evidence type="ECO:0000256" key="2">
    <source>
        <dbReference type="ARBA" id="ARBA00022692"/>
    </source>
</evidence>
<evidence type="ECO:0000259" key="6">
    <source>
        <dbReference type="Pfam" id="PF01957"/>
    </source>
</evidence>
<evidence type="ECO:0000256" key="5">
    <source>
        <dbReference type="SAM" id="Phobius"/>
    </source>
</evidence>
<evidence type="ECO:0000256" key="3">
    <source>
        <dbReference type="ARBA" id="ARBA00022989"/>
    </source>
</evidence>
<feature type="domain" description="NfeD-like C-terminal" evidence="6">
    <location>
        <begin position="101"/>
        <end position="153"/>
    </location>
</feature>
<keyword evidence="4 5" id="KW-0472">Membrane</keyword>
<keyword evidence="2 5" id="KW-0812">Transmembrane</keyword>
<keyword evidence="3 5" id="KW-1133">Transmembrane helix</keyword>
<evidence type="ECO:0000256" key="1">
    <source>
        <dbReference type="ARBA" id="ARBA00004141"/>
    </source>
</evidence>
<feature type="transmembrane region" description="Helical" evidence="5">
    <location>
        <begin position="12"/>
        <end position="41"/>
    </location>
</feature>
<dbReference type="SUPFAM" id="SSF141322">
    <property type="entry name" value="NfeD domain-like"/>
    <property type="match status" value="1"/>
</dbReference>
<feature type="transmembrane region" description="Helical" evidence="5">
    <location>
        <begin position="47"/>
        <end position="71"/>
    </location>
</feature>
<gene>
    <name evidence="8" type="ORF">BHW43_10650</name>
</gene>
<comment type="caution">
    <text evidence="8">The sequence shown here is derived from an EMBL/GenBank/DDBJ whole genome shotgun (WGS) entry which is preliminary data.</text>
</comment>
<dbReference type="Gene3D" id="2.40.50.140">
    <property type="entry name" value="Nucleic acid-binding proteins"/>
    <property type="match status" value="1"/>
</dbReference>
<dbReference type="InterPro" id="IPR056739">
    <property type="entry name" value="NfeD_membrane"/>
</dbReference>
<dbReference type="PANTHER" id="PTHR33507:SF3">
    <property type="entry name" value="INNER MEMBRANE PROTEIN YBBJ"/>
    <property type="match status" value="1"/>
</dbReference>
<evidence type="ECO:0000313" key="8">
    <source>
        <dbReference type="EMBL" id="OLA36243.1"/>
    </source>
</evidence>
<dbReference type="Pfam" id="PF01957">
    <property type="entry name" value="NfeD"/>
    <property type="match status" value="1"/>
</dbReference>
<dbReference type="GO" id="GO:0005886">
    <property type="term" value="C:plasma membrane"/>
    <property type="evidence" value="ECO:0007669"/>
    <property type="project" value="TreeGrafter"/>
</dbReference>
<comment type="subcellular location">
    <subcellularLocation>
        <location evidence="1">Membrane</location>
        <topology evidence="1">Multi-pass membrane protein</topology>
    </subcellularLocation>
</comment>
<accession>A0A1Q6R1K8</accession>
<evidence type="ECO:0000256" key="4">
    <source>
        <dbReference type="ARBA" id="ARBA00023136"/>
    </source>
</evidence>
<dbReference type="InterPro" id="IPR012340">
    <property type="entry name" value="NA-bd_OB-fold"/>
</dbReference>
<proteinExistence type="predicted"/>
<evidence type="ECO:0000313" key="9">
    <source>
        <dbReference type="Proteomes" id="UP000186777"/>
    </source>
</evidence>
<name>A0A1Q6R1K8_9FIRM</name>
<reference evidence="8 9" key="1">
    <citation type="journal article" date="2016" name="Nat. Biotechnol.">
        <title>Measurement of bacterial replication rates in microbial communities.</title>
        <authorList>
            <person name="Brown C.T."/>
            <person name="Olm M.R."/>
            <person name="Thomas B.C."/>
            <person name="Banfield J.F."/>
        </authorList>
    </citation>
    <scope>NUCLEOTIDE SEQUENCE [LARGE SCALE GENOMIC DNA]</scope>
    <source>
        <strain evidence="8">46_33</strain>
    </source>
</reference>
<sequence length="157" mass="17292">MPLEYYFMLAGLVLLLIEFVVPGFGIFGVSGMVCLTVGGFYVLGGNAWAALVLLTVYLFLVLIITLLCVYLPRESKYNPFVLWTRQKNSEGYTGGKNWSMLVGKRGTALTTLRPAGTILVDGKRLDVSSQGDYIEKSAPVIIVRVEGSKIFVEQTKE</sequence>
<evidence type="ECO:0000259" key="7">
    <source>
        <dbReference type="Pfam" id="PF24961"/>
    </source>
</evidence>
<dbReference type="InterPro" id="IPR052165">
    <property type="entry name" value="Membrane_assoc_protease"/>
</dbReference>
<dbReference type="PANTHER" id="PTHR33507">
    <property type="entry name" value="INNER MEMBRANE PROTEIN YBBJ"/>
    <property type="match status" value="1"/>
</dbReference>
<dbReference type="Pfam" id="PF24961">
    <property type="entry name" value="NfeD_membrane"/>
    <property type="match status" value="1"/>
</dbReference>
<dbReference type="Proteomes" id="UP000186777">
    <property type="component" value="Unassembled WGS sequence"/>
</dbReference>
<dbReference type="RefSeq" id="WP_303680518.1">
    <property type="nucleotide sequence ID" value="NZ_DBFAMM010000114.1"/>
</dbReference>
<organism evidence="8 9">
    <name type="scientific">Phascolarctobacterium succinatutens</name>
    <dbReference type="NCBI Taxonomy" id="626940"/>
    <lineage>
        <taxon>Bacteria</taxon>
        <taxon>Bacillati</taxon>
        <taxon>Bacillota</taxon>
        <taxon>Negativicutes</taxon>
        <taxon>Acidaminococcales</taxon>
        <taxon>Acidaminococcaceae</taxon>
        <taxon>Phascolarctobacterium</taxon>
    </lineage>
</organism>
<protein>
    <submittedName>
        <fullName evidence="8">Uncharacterized protein</fullName>
    </submittedName>
</protein>
<dbReference type="EMBL" id="MNTG01000047">
    <property type="protein sequence ID" value="OLA36243.1"/>
    <property type="molecule type" value="Genomic_DNA"/>
</dbReference>